<dbReference type="Pfam" id="PF22845">
    <property type="entry name" value="DUF3097_N"/>
    <property type="match status" value="1"/>
</dbReference>
<feature type="domain" description="DUF3097" evidence="2">
    <location>
        <begin position="21"/>
        <end position="83"/>
    </location>
</feature>
<proteinExistence type="predicted"/>
<evidence type="ECO:0000259" key="1">
    <source>
        <dbReference type="Pfam" id="PF11296"/>
    </source>
</evidence>
<evidence type="ECO:0000313" key="3">
    <source>
        <dbReference type="EMBL" id="KGF20842.1"/>
    </source>
</evidence>
<protein>
    <recommendedName>
        <fullName evidence="5">DUF3097 domain-containing protein</fullName>
    </recommendedName>
</protein>
<name>A0A095ZQP6_9MICC</name>
<evidence type="ECO:0008006" key="5">
    <source>
        <dbReference type="Google" id="ProtNLM"/>
    </source>
</evidence>
<feature type="domain" description="DUF3097" evidence="1">
    <location>
        <begin position="114"/>
        <end position="280"/>
    </location>
</feature>
<dbReference type="Pfam" id="PF11296">
    <property type="entry name" value="DUF3097_C"/>
    <property type="match status" value="1"/>
</dbReference>
<comment type="caution">
    <text evidence="3">The sequence shown here is derived from an EMBL/GenBank/DDBJ whole genome shotgun (WGS) entry which is preliminary data.</text>
</comment>
<evidence type="ECO:0000313" key="4">
    <source>
        <dbReference type="Proteomes" id="UP000053528"/>
    </source>
</evidence>
<dbReference type="Proteomes" id="UP000053528">
    <property type="component" value="Unassembled WGS sequence"/>
</dbReference>
<dbReference type="AlphaFoldDB" id="A0A095ZQP6"/>
<dbReference type="RefSeq" id="WP_035755213.1">
    <property type="nucleotide sequence ID" value="NZ_JRNH01000011.1"/>
</dbReference>
<sequence length="283" mass="30994">MDWSQWGPGSISHPARKAPRKVAAQVGLVLEDVQSGFVGEVIRTERSGGVRVLELEDGRGARRSFPAGFGFWIDGEPVEIVEPASIAEAEPVTKISASGSVYVEGARAKTARAARIWVEGIHDAALIEKVWGHDLRVEGIVVEPMHGADDLASLVEEFAPTQQRRLAILLDHLVEGSKETRIAAEAMRVPGAREHVLIVGHPFVDVWEAVKPEKVGLTTWPQIPRGQDWKRGMLRHLGWPSETDADVGAGFSRILESVSSYADLRPELLGKVEHMIDFVSVED</sequence>
<gene>
    <name evidence="3" type="ORF">HMPREF2128_03830</name>
</gene>
<accession>A0A095ZQP6</accession>
<dbReference type="EMBL" id="JRNH01000011">
    <property type="protein sequence ID" value="KGF20842.1"/>
    <property type="molecule type" value="Genomic_DNA"/>
</dbReference>
<organism evidence="3 4">
    <name type="scientific">Pseudoglutamicibacter albus DNF00011</name>
    <dbReference type="NCBI Taxonomy" id="1401063"/>
    <lineage>
        <taxon>Bacteria</taxon>
        <taxon>Bacillati</taxon>
        <taxon>Actinomycetota</taxon>
        <taxon>Actinomycetes</taxon>
        <taxon>Micrococcales</taxon>
        <taxon>Micrococcaceae</taxon>
        <taxon>Pseudoglutamicibacter</taxon>
    </lineage>
</organism>
<evidence type="ECO:0000259" key="2">
    <source>
        <dbReference type="Pfam" id="PF22845"/>
    </source>
</evidence>
<dbReference type="InterPro" id="IPR053883">
    <property type="entry name" value="DUF3097_N"/>
</dbReference>
<reference evidence="3 4" key="1">
    <citation type="submission" date="2014-07" db="EMBL/GenBank/DDBJ databases">
        <authorList>
            <person name="McCorrison J."/>
            <person name="Sanka R."/>
            <person name="Torralba M."/>
            <person name="Gillis M."/>
            <person name="Haft D.H."/>
            <person name="Methe B."/>
            <person name="Sutton G."/>
            <person name="Nelson K.E."/>
        </authorList>
    </citation>
    <scope>NUCLEOTIDE SEQUENCE [LARGE SCALE GENOMIC DNA]</scope>
    <source>
        <strain evidence="3 4">DNF00011</strain>
    </source>
</reference>
<dbReference type="InterPro" id="IPR021447">
    <property type="entry name" value="DUF3097_C"/>
</dbReference>